<evidence type="ECO:0000256" key="1">
    <source>
        <dbReference type="SAM" id="Phobius"/>
    </source>
</evidence>
<keyword evidence="1" id="KW-0812">Transmembrane</keyword>
<keyword evidence="1" id="KW-1133">Transmembrane helix</keyword>
<keyword evidence="1" id="KW-0472">Membrane</keyword>
<gene>
    <name evidence="2" type="ORF">X929_02205</name>
</gene>
<dbReference type="EMBL" id="AZRL01000004">
    <property type="protein sequence ID" value="PNR97736.1"/>
    <property type="molecule type" value="Genomic_DNA"/>
</dbReference>
<reference evidence="2 3" key="1">
    <citation type="submission" date="2013-12" db="EMBL/GenBank/DDBJ databases">
        <title>Comparative genomics of Petrotoga isolates.</title>
        <authorList>
            <person name="Nesbo C.L."/>
            <person name="Charchuk R."/>
            <person name="Chow K."/>
        </authorList>
    </citation>
    <scope>NUCLEOTIDE SEQUENCE [LARGE SCALE GENOMIC DNA]</scope>
    <source>
        <strain evidence="2 3">DSM 13574</strain>
    </source>
</reference>
<dbReference type="AlphaFoldDB" id="A0A2K1P4Q6"/>
<dbReference type="OrthoDB" id="46976at2"/>
<dbReference type="Proteomes" id="UP000236434">
    <property type="component" value="Unassembled WGS sequence"/>
</dbReference>
<evidence type="ECO:0000313" key="3">
    <source>
        <dbReference type="Proteomes" id="UP000236434"/>
    </source>
</evidence>
<name>A0A2K1P4Q6_9BACT</name>
<comment type="caution">
    <text evidence="2">The sequence shown here is derived from an EMBL/GenBank/DDBJ whole genome shotgun (WGS) entry which is preliminary data.</text>
</comment>
<evidence type="ECO:0000313" key="2">
    <source>
        <dbReference type="EMBL" id="PNR97736.1"/>
    </source>
</evidence>
<feature type="transmembrane region" description="Helical" evidence="1">
    <location>
        <begin position="12"/>
        <end position="30"/>
    </location>
</feature>
<dbReference type="RefSeq" id="WP_103066415.1">
    <property type="nucleotide sequence ID" value="NZ_AZRL01000004.1"/>
</dbReference>
<organism evidence="2 3">
    <name type="scientific">Petrotoga olearia DSM 13574</name>
    <dbReference type="NCBI Taxonomy" id="1122955"/>
    <lineage>
        <taxon>Bacteria</taxon>
        <taxon>Thermotogati</taxon>
        <taxon>Thermotogota</taxon>
        <taxon>Thermotogae</taxon>
        <taxon>Petrotogales</taxon>
        <taxon>Petrotogaceae</taxon>
        <taxon>Petrotoga</taxon>
    </lineage>
</organism>
<accession>A0A2K1P4Q6</accession>
<proteinExistence type="predicted"/>
<protein>
    <submittedName>
        <fullName evidence="2">Uncharacterized protein</fullName>
    </submittedName>
</protein>
<sequence length="163" mass="18743">MRNSIAFTKGSKISIIIAIILIAITTIGISKPIDDYIEFSPKGYEDISRIVTRNGTIINTTVPDNGEHLELKFKNDDDLYEVHVVHFKNPFTLMNFWYSFVSDYSDGLTASFSAIPLIYGEYNGEYMDMYLSAWYRGVNNLFFAVYGPKRSVINDLKLQLNRW</sequence>